<evidence type="ECO:0000256" key="1">
    <source>
        <dbReference type="SAM" id="MobiDB-lite"/>
    </source>
</evidence>
<evidence type="ECO:0000313" key="4">
    <source>
        <dbReference type="Proteomes" id="UP000295345"/>
    </source>
</evidence>
<accession>A0A4R4TFX4</accession>
<feature type="compositionally biased region" description="Gly residues" evidence="1">
    <location>
        <begin position="54"/>
        <end position="70"/>
    </location>
</feature>
<protein>
    <submittedName>
        <fullName evidence="3">Uncharacterized protein</fullName>
    </submittedName>
</protein>
<organism evidence="3 4">
    <name type="scientific">Streptomyces hainanensis</name>
    <dbReference type="NCBI Taxonomy" id="402648"/>
    <lineage>
        <taxon>Bacteria</taxon>
        <taxon>Bacillati</taxon>
        <taxon>Actinomycetota</taxon>
        <taxon>Actinomycetes</taxon>
        <taxon>Kitasatosporales</taxon>
        <taxon>Streptomycetaceae</taxon>
        <taxon>Streptomyces</taxon>
    </lineage>
</organism>
<name>A0A4R4TFX4_9ACTN</name>
<dbReference type="PROSITE" id="PS51257">
    <property type="entry name" value="PROKAR_LIPOPROTEIN"/>
    <property type="match status" value="1"/>
</dbReference>
<evidence type="ECO:0000313" key="3">
    <source>
        <dbReference type="EMBL" id="TDC76598.1"/>
    </source>
</evidence>
<sequence length="194" mass="19976">MRRAIRLTLPVVAVATALVLSGCKSGGRGGSSSGGSGGSGSSSGGQHDDDDDLGFGGTTGGGSTSGGTTGGRNDNNARPSNRQLEGDWYTGVDPSAANIEIESGSVTFYEDLDVEGDVCEGTVRDGRLTLASCREFGTRTWNDRSATLALVDGVLRVSWSSGTTMEMRNARTPGSFTDAELAAIQETLNRLNAM</sequence>
<reference evidence="3 4" key="1">
    <citation type="submission" date="2019-03" db="EMBL/GenBank/DDBJ databases">
        <title>Draft genome sequences of novel Actinobacteria.</title>
        <authorList>
            <person name="Sahin N."/>
            <person name="Ay H."/>
            <person name="Saygin H."/>
        </authorList>
    </citation>
    <scope>NUCLEOTIDE SEQUENCE [LARGE SCALE GENOMIC DNA]</scope>
    <source>
        <strain evidence="3 4">DSM 41900</strain>
    </source>
</reference>
<feature type="region of interest" description="Disordered" evidence="1">
    <location>
        <begin position="25"/>
        <end position="91"/>
    </location>
</feature>
<dbReference type="AlphaFoldDB" id="A0A4R4TFX4"/>
<gene>
    <name evidence="3" type="ORF">E1283_09435</name>
</gene>
<proteinExistence type="predicted"/>
<keyword evidence="2" id="KW-0732">Signal</keyword>
<feature type="chain" id="PRO_5038416002" evidence="2">
    <location>
        <begin position="18"/>
        <end position="194"/>
    </location>
</feature>
<dbReference type="OrthoDB" id="4229147at2"/>
<evidence type="ECO:0000256" key="2">
    <source>
        <dbReference type="SAM" id="SignalP"/>
    </source>
</evidence>
<feature type="signal peptide" evidence="2">
    <location>
        <begin position="1"/>
        <end position="17"/>
    </location>
</feature>
<feature type="compositionally biased region" description="Gly residues" evidence="1">
    <location>
        <begin position="25"/>
        <end position="43"/>
    </location>
</feature>
<comment type="caution">
    <text evidence="3">The sequence shown here is derived from an EMBL/GenBank/DDBJ whole genome shotgun (WGS) entry which is preliminary data.</text>
</comment>
<feature type="compositionally biased region" description="Polar residues" evidence="1">
    <location>
        <begin position="72"/>
        <end position="83"/>
    </location>
</feature>
<keyword evidence="4" id="KW-1185">Reference proteome</keyword>
<dbReference type="EMBL" id="SMKI01000073">
    <property type="protein sequence ID" value="TDC76598.1"/>
    <property type="molecule type" value="Genomic_DNA"/>
</dbReference>
<dbReference type="Proteomes" id="UP000295345">
    <property type="component" value="Unassembled WGS sequence"/>
</dbReference>